<dbReference type="SUPFAM" id="SSF53756">
    <property type="entry name" value="UDP-Glycosyltransferase/glycogen phosphorylase"/>
    <property type="match status" value="1"/>
</dbReference>
<evidence type="ECO:0008006" key="3">
    <source>
        <dbReference type="Google" id="ProtNLM"/>
    </source>
</evidence>
<sequence>MRKKSFLSKNWLKFTDKPAYKLYKYEFARKAKEDLLRDTYRSLQFANIKHVKEVAQLNGALSVVHSGNSGDIIYALPTIKKIHEQTGAKITLYLRLNQPLVLPAHLKHPLGNVMLNEKMAEMLFALLRQQPYLAACEIYDGQAIDIDLDGIRTPLFPTDKGNIARWCSYITGANPELWKQWLFVDPDASYADTIIVARSERYRNILIDHSFLNKYKNLVFVGVESEYHDIKKQLPHIKWVPVTNFLELARMIAGCKFFIGNQSFPFSIAEGLKIPRILESSFDVINVVPEGDNAYDFLFQEHFESLVEALNYK</sequence>
<accession>A0ABP8H538</accession>
<proteinExistence type="predicted"/>
<evidence type="ECO:0000313" key="1">
    <source>
        <dbReference type="EMBL" id="GAA4334363.1"/>
    </source>
</evidence>
<organism evidence="1 2">
    <name type="scientific">Mucilaginibacter gynuensis</name>
    <dbReference type="NCBI Taxonomy" id="1302236"/>
    <lineage>
        <taxon>Bacteria</taxon>
        <taxon>Pseudomonadati</taxon>
        <taxon>Bacteroidota</taxon>
        <taxon>Sphingobacteriia</taxon>
        <taxon>Sphingobacteriales</taxon>
        <taxon>Sphingobacteriaceae</taxon>
        <taxon>Mucilaginibacter</taxon>
    </lineage>
</organism>
<gene>
    <name evidence="1" type="ORF">GCM10023149_41680</name>
</gene>
<reference evidence="2" key="1">
    <citation type="journal article" date="2019" name="Int. J. Syst. Evol. Microbiol.">
        <title>The Global Catalogue of Microorganisms (GCM) 10K type strain sequencing project: providing services to taxonomists for standard genome sequencing and annotation.</title>
        <authorList>
            <consortium name="The Broad Institute Genomics Platform"/>
            <consortium name="The Broad Institute Genome Sequencing Center for Infectious Disease"/>
            <person name="Wu L."/>
            <person name="Ma J."/>
        </authorList>
    </citation>
    <scope>NUCLEOTIDE SEQUENCE [LARGE SCALE GENOMIC DNA]</scope>
    <source>
        <strain evidence="2">JCM 17705</strain>
    </source>
</reference>
<protein>
    <recommendedName>
        <fullName evidence="3">ADP-heptose:LPS heptosyltransferase</fullName>
    </recommendedName>
</protein>
<dbReference type="EMBL" id="BAABFT010000014">
    <property type="protein sequence ID" value="GAA4334363.1"/>
    <property type="molecule type" value="Genomic_DNA"/>
</dbReference>
<dbReference type="RefSeq" id="WP_345213113.1">
    <property type="nucleotide sequence ID" value="NZ_BAABFT010000014.1"/>
</dbReference>
<name>A0ABP8H538_9SPHI</name>
<dbReference type="Gene3D" id="3.40.50.2000">
    <property type="entry name" value="Glycogen Phosphorylase B"/>
    <property type="match status" value="1"/>
</dbReference>
<keyword evidence="2" id="KW-1185">Reference proteome</keyword>
<dbReference type="Proteomes" id="UP001500582">
    <property type="component" value="Unassembled WGS sequence"/>
</dbReference>
<evidence type="ECO:0000313" key="2">
    <source>
        <dbReference type="Proteomes" id="UP001500582"/>
    </source>
</evidence>
<comment type="caution">
    <text evidence="1">The sequence shown here is derived from an EMBL/GenBank/DDBJ whole genome shotgun (WGS) entry which is preliminary data.</text>
</comment>